<keyword evidence="12" id="KW-1185">Reference proteome</keyword>
<feature type="transmembrane region" description="Helical" evidence="8">
    <location>
        <begin position="123"/>
        <end position="145"/>
    </location>
</feature>
<evidence type="ECO:0000256" key="5">
    <source>
        <dbReference type="ARBA" id="ARBA00022970"/>
    </source>
</evidence>
<accession>A0A7W7D202</accession>
<comment type="caution">
    <text evidence="11">The sequence shown here is derived from an EMBL/GenBank/DDBJ whole genome shotgun (WGS) entry which is preliminary data.</text>
</comment>
<evidence type="ECO:0000256" key="2">
    <source>
        <dbReference type="ARBA" id="ARBA00022448"/>
    </source>
</evidence>
<gene>
    <name evidence="11" type="ORF">BJ982_000351</name>
</gene>
<dbReference type="CDD" id="cd06261">
    <property type="entry name" value="TM_PBP2"/>
    <property type="match status" value="1"/>
</dbReference>
<protein>
    <submittedName>
        <fullName evidence="11">Polar amino acid transport system permease protein</fullName>
    </submittedName>
</protein>
<dbReference type="AlphaFoldDB" id="A0A7W7D202"/>
<proteinExistence type="inferred from homology"/>
<dbReference type="Proteomes" id="UP000542210">
    <property type="component" value="Unassembled WGS sequence"/>
</dbReference>
<dbReference type="EMBL" id="JACHND010000001">
    <property type="protein sequence ID" value="MBB4698807.1"/>
    <property type="molecule type" value="Genomic_DNA"/>
</dbReference>
<keyword evidence="7 8" id="KW-0472">Membrane</keyword>
<dbReference type="FunFam" id="1.10.3720.10:FF:000006">
    <property type="entry name" value="Glutamate/aspartate ABC transporter, permease protein GltK"/>
    <property type="match status" value="1"/>
</dbReference>
<keyword evidence="3" id="KW-1003">Cell membrane</keyword>
<reference evidence="11 12" key="1">
    <citation type="submission" date="2020-08" db="EMBL/GenBank/DDBJ databases">
        <title>Sequencing the genomes of 1000 actinobacteria strains.</title>
        <authorList>
            <person name="Klenk H.-P."/>
        </authorList>
    </citation>
    <scope>NUCLEOTIDE SEQUENCE [LARGE SCALE GENOMIC DNA]</scope>
    <source>
        <strain evidence="11 12">DSM 45784</strain>
    </source>
</reference>
<evidence type="ECO:0000313" key="11">
    <source>
        <dbReference type="EMBL" id="MBB4698807.1"/>
    </source>
</evidence>
<feature type="transmembrane region" description="Helical" evidence="8">
    <location>
        <begin position="272"/>
        <end position="293"/>
    </location>
</feature>
<dbReference type="NCBIfam" id="TIGR01726">
    <property type="entry name" value="HEQRo_perm_3TM"/>
    <property type="match status" value="1"/>
</dbReference>
<comment type="subcellular location">
    <subcellularLocation>
        <location evidence="1 8">Cell membrane</location>
        <topology evidence="1 8">Multi-pass membrane protein</topology>
    </subcellularLocation>
</comment>
<dbReference type="SUPFAM" id="SSF161098">
    <property type="entry name" value="MetI-like"/>
    <property type="match status" value="1"/>
</dbReference>
<evidence type="ECO:0000256" key="8">
    <source>
        <dbReference type="RuleBase" id="RU363032"/>
    </source>
</evidence>
<dbReference type="InterPro" id="IPR000515">
    <property type="entry name" value="MetI-like"/>
</dbReference>
<dbReference type="RefSeq" id="WP_184875915.1">
    <property type="nucleotide sequence ID" value="NZ_BOOV01000042.1"/>
</dbReference>
<keyword evidence="5" id="KW-0029">Amino-acid transport</keyword>
<evidence type="ECO:0000256" key="1">
    <source>
        <dbReference type="ARBA" id="ARBA00004651"/>
    </source>
</evidence>
<evidence type="ECO:0000256" key="7">
    <source>
        <dbReference type="ARBA" id="ARBA00023136"/>
    </source>
</evidence>
<dbReference type="GO" id="GO:0022857">
    <property type="term" value="F:transmembrane transporter activity"/>
    <property type="evidence" value="ECO:0007669"/>
    <property type="project" value="InterPro"/>
</dbReference>
<keyword evidence="2 8" id="KW-0813">Transport</keyword>
<evidence type="ECO:0000256" key="4">
    <source>
        <dbReference type="ARBA" id="ARBA00022692"/>
    </source>
</evidence>
<evidence type="ECO:0000256" key="6">
    <source>
        <dbReference type="ARBA" id="ARBA00022989"/>
    </source>
</evidence>
<dbReference type="InterPro" id="IPR043429">
    <property type="entry name" value="ArtM/GltK/GlnP/TcyL/YhdX-like"/>
</dbReference>
<keyword evidence="6 8" id="KW-1133">Transmembrane helix</keyword>
<dbReference type="InterPro" id="IPR010065">
    <property type="entry name" value="AA_ABC_transptr_permease_3TM"/>
</dbReference>
<dbReference type="Gene3D" id="1.10.3720.10">
    <property type="entry name" value="MetI-like"/>
    <property type="match status" value="1"/>
</dbReference>
<comment type="similarity">
    <text evidence="8">Belongs to the binding-protein-dependent transport system permease family.</text>
</comment>
<feature type="domain" description="ABC transmembrane type-1" evidence="10">
    <location>
        <begin position="87"/>
        <end position="294"/>
    </location>
</feature>
<evidence type="ECO:0000256" key="3">
    <source>
        <dbReference type="ARBA" id="ARBA00022475"/>
    </source>
</evidence>
<evidence type="ECO:0000259" key="10">
    <source>
        <dbReference type="PROSITE" id="PS50928"/>
    </source>
</evidence>
<dbReference type="PANTHER" id="PTHR30614:SF0">
    <property type="entry name" value="L-CYSTINE TRANSPORT SYSTEM PERMEASE PROTEIN TCYL"/>
    <property type="match status" value="1"/>
</dbReference>
<feature type="transmembrane region" description="Helical" evidence="8">
    <location>
        <begin position="85"/>
        <end position="111"/>
    </location>
</feature>
<feature type="region of interest" description="Disordered" evidence="9">
    <location>
        <begin position="1"/>
        <end position="21"/>
    </location>
</feature>
<keyword evidence="4 8" id="KW-0812">Transmembrane</keyword>
<dbReference type="InterPro" id="IPR035906">
    <property type="entry name" value="MetI-like_sf"/>
</dbReference>
<feature type="transmembrane region" description="Helical" evidence="8">
    <location>
        <begin position="46"/>
        <end position="65"/>
    </location>
</feature>
<name>A0A7W7D202_9ACTN</name>
<evidence type="ECO:0000313" key="12">
    <source>
        <dbReference type="Proteomes" id="UP000542210"/>
    </source>
</evidence>
<sequence length="330" mass="35935">MEVSPATGQAARDGADGADGVADGRAEEERYALPIKAAHPPRPGRWLLAVVAAVFLVWLVYTIIVNENLHWDVITTFLVDGRVLGGLWVTIQLTVLSMLMGLVLGVLAAVMQLSGSPVLRGASALYTWFFRGTPLLVQLIFWFNIGLVFPKFGLGIPFGGPKLMEWQANELITPFTAALLGLGINEGAYMAEIVRAGIRSVDPGQREAAEALGMSHRQVLRRVVLPQAMRVIIPPTGNQFISMLKTTSMVSVIAGAELLTVSQRIYLGNFEVIALLVVASIWYVVLTTLASIGQHFIEKRFERGHHQHGAPRVSGRIRRNLRPFAKGGPS</sequence>
<dbReference type="Pfam" id="PF00528">
    <property type="entry name" value="BPD_transp_1"/>
    <property type="match status" value="1"/>
</dbReference>
<dbReference type="GO" id="GO:0006865">
    <property type="term" value="P:amino acid transport"/>
    <property type="evidence" value="ECO:0007669"/>
    <property type="project" value="UniProtKB-KW"/>
</dbReference>
<organism evidence="11 12">
    <name type="scientific">Sphaerisporangium siamense</name>
    <dbReference type="NCBI Taxonomy" id="795645"/>
    <lineage>
        <taxon>Bacteria</taxon>
        <taxon>Bacillati</taxon>
        <taxon>Actinomycetota</taxon>
        <taxon>Actinomycetes</taxon>
        <taxon>Streptosporangiales</taxon>
        <taxon>Streptosporangiaceae</taxon>
        <taxon>Sphaerisporangium</taxon>
    </lineage>
</organism>
<dbReference type="GO" id="GO:0043190">
    <property type="term" value="C:ATP-binding cassette (ABC) transporter complex"/>
    <property type="evidence" value="ECO:0007669"/>
    <property type="project" value="InterPro"/>
</dbReference>
<evidence type="ECO:0000256" key="9">
    <source>
        <dbReference type="SAM" id="MobiDB-lite"/>
    </source>
</evidence>
<dbReference type="PROSITE" id="PS50928">
    <property type="entry name" value="ABC_TM1"/>
    <property type="match status" value="1"/>
</dbReference>
<dbReference type="PANTHER" id="PTHR30614">
    <property type="entry name" value="MEMBRANE COMPONENT OF AMINO ACID ABC TRANSPORTER"/>
    <property type="match status" value="1"/>
</dbReference>